<keyword evidence="3" id="KW-1185">Reference proteome</keyword>
<feature type="compositionally biased region" description="Gly residues" evidence="1">
    <location>
        <begin position="336"/>
        <end position="356"/>
    </location>
</feature>
<dbReference type="VEuPathDB" id="ToxoDB:BESB_078290"/>
<dbReference type="OrthoDB" id="332595at2759"/>
<reference evidence="2 3" key="1">
    <citation type="submission" date="2017-09" db="EMBL/GenBank/DDBJ databases">
        <title>Genome sequencing of Besnoitia besnoiti strain Bb-Ger1.</title>
        <authorList>
            <person name="Schares G."/>
            <person name="Venepally P."/>
            <person name="Lorenzi H.A."/>
        </authorList>
    </citation>
    <scope>NUCLEOTIDE SEQUENCE [LARGE SCALE GENOMIC DNA]</scope>
    <source>
        <strain evidence="2 3">Bb-Ger1</strain>
    </source>
</reference>
<dbReference type="EMBL" id="NWUJ01000008">
    <property type="protein sequence ID" value="PFH33613.1"/>
    <property type="molecule type" value="Genomic_DNA"/>
</dbReference>
<comment type="caution">
    <text evidence="2">The sequence shown here is derived from an EMBL/GenBank/DDBJ whole genome shotgun (WGS) entry which is preliminary data.</text>
</comment>
<dbReference type="Proteomes" id="UP000224006">
    <property type="component" value="Chromosome VII"/>
</dbReference>
<proteinExistence type="predicted"/>
<evidence type="ECO:0000256" key="1">
    <source>
        <dbReference type="SAM" id="MobiDB-lite"/>
    </source>
</evidence>
<feature type="region of interest" description="Disordered" evidence="1">
    <location>
        <begin position="335"/>
        <end position="367"/>
    </location>
</feature>
<organism evidence="2 3">
    <name type="scientific">Besnoitia besnoiti</name>
    <name type="common">Apicomplexan protozoan</name>
    <dbReference type="NCBI Taxonomy" id="94643"/>
    <lineage>
        <taxon>Eukaryota</taxon>
        <taxon>Sar</taxon>
        <taxon>Alveolata</taxon>
        <taxon>Apicomplexa</taxon>
        <taxon>Conoidasida</taxon>
        <taxon>Coccidia</taxon>
        <taxon>Eucoccidiorida</taxon>
        <taxon>Eimeriorina</taxon>
        <taxon>Sarcocystidae</taxon>
        <taxon>Besnoitia</taxon>
    </lineage>
</organism>
<evidence type="ECO:0000313" key="3">
    <source>
        <dbReference type="Proteomes" id="UP000224006"/>
    </source>
</evidence>
<dbReference type="KEGG" id="bbes:BESB_078290"/>
<sequence>MRTACQGDAGTSGKSPPAQAGGECVAPEARRSFSRLAPVAASGGTRPPSACMRPSPHAALCASSDSAGRDRRRRGGKAEWRERGSVGWRARGKLQARRCHLSRLRGSLVRRTPLPGNPRLPPFLVAPSQRDRVCEGGRGGGRSERGASGDRAVLRRPRNAVAAGAPSRGKATWRTAVDPQLASPGAQAGVVSASGAQCEVCFLREVACDGLRAARERGDRPAASGFHPRARAPAQRPYALERHALRPEAHAAVFLAGVRRERGRKAWHRRPHVRLHAGGTDEAPEETLRQTEQLLVKWLLPSLCASLRATAPAGGPRRRRADACCAKAEATAAGERGCGWGSHGGAETGGDGGGARQRGSRADPSRSPTPYAILAHLDEALELLLVKKAQQARGKAAKSAMSTQTARVGVSAGDHLEGAARLLALVLGYLILKRAPPSCHLQRLRDRLLLPSSPASQAPPSLAPPAQSALPAAQSVPQRPTAEDAGVATSLAAESVHHEVYVHRAVMLLVAYALYATAPCLAALLLDPFLQDDEARDHGAGQGRCVEETSSRIGGKTAYVLPQDWALPQTDYKGDKEISCAAKIREADCLYTSVTGLRWLLKQNRDGAFATAAVNPHSFATSHSQGHSSGSVSQLAASNSPSLACCSWKQEHDVLRQLAVSPEESSLIPSFLQVLPPACLRFRGFIALHFFPNLPR</sequence>
<gene>
    <name evidence="2" type="ORF">BESB_078290</name>
</gene>
<accession>A0A2A9MD55</accession>
<feature type="compositionally biased region" description="Basic and acidic residues" evidence="1">
    <location>
        <begin position="131"/>
        <end position="148"/>
    </location>
</feature>
<feature type="region of interest" description="Disordered" evidence="1">
    <location>
        <begin position="1"/>
        <end position="81"/>
    </location>
</feature>
<feature type="compositionally biased region" description="Low complexity" evidence="1">
    <location>
        <begin position="452"/>
        <end position="475"/>
    </location>
</feature>
<feature type="region of interest" description="Disordered" evidence="1">
    <location>
        <begin position="131"/>
        <end position="172"/>
    </location>
</feature>
<feature type="region of interest" description="Disordered" evidence="1">
    <location>
        <begin position="452"/>
        <end position="482"/>
    </location>
</feature>
<protein>
    <submittedName>
        <fullName evidence="2">Uncharacterized protein</fullName>
    </submittedName>
</protein>
<dbReference type="AlphaFoldDB" id="A0A2A9MD55"/>
<name>A0A2A9MD55_BESBE</name>
<evidence type="ECO:0000313" key="2">
    <source>
        <dbReference type="EMBL" id="PFH33613.1"/>
    </source>
</evidence>
<dbReference type="RefSeq" id="XP_029217622.1">
    <property type="nucleotide sequence ID" value="XM_029366191.1"/>
</dbReference>
<dbReference type="GeneID" id="40312756"/>